<dbReference type="EMBL" id="KN824277">
    <property type="protein sequence ID" value="KIM34052.1"/>
    <property type="molecule type" value="Genomic_DNA"/>
</dbReference>
<dbReference type="HOGENOM" id="CLU_495368_0_0_1"/>
<feature type="compositionally biased region" description="Basic and acidic residues" evidence="1">
    <location>
        <begin position="198"/>
        <end position="207"/>
    </location>
</feature>
<feature type="region of interest" description="Disordered" evidence="1">
    <location>
        <begin position="260"/>
        <end position="299"/>
    </location>
</feature>
<accession>A0A0C2XYX2</accession>
<dbReference type="AlphaFoldDB" id="A0A0C2XYX2"/>
<sequence length="550" mass="61764">MSLVRARKLAFLLQTQRNAHLNQIIGSGAVYGRLLGKPYIPVARQLHTSMPTASKKQLKDKPLKVKIAGQYTLREKDPLRAVPPRYVHGPTLPGLRVVVKALETSNTAVDTKEIWDIIQKNGLGAEYTFPTPPPLKNPKLISLEPTNPTHPVRSLRYLKTVLLATLEANGRVRKVHSLRPPSEEEETAALEQKQARIQRRDDRKKANGLDPSGKIPIGVDSWQWELVPPREGTTPVEQRRSIPMSKADTIWMDSLDAETRRQVGGESTGITRYQGGANAHGKEGGRDASGARAKPQSPEVERRLAERLAQRWQIPILKDEASSARAGVVPITDWKNVTSEKYSSKKVDWNLTDKEKQEKLLRRKDLLSAAPSSLYTSTADWSQKDDNGPPVKEAVPSKEGDLFGDGTSLESPAIPKKAPIPTQLRRGKPHLNPLEPEYRQSRRGINDIPIALEDPRRRQFGFHYGLPKQKELLRAANARDYDQKEWTVESQPPPDFSHLSSRRQKTREEQNAATIHLLKRKNRNQSASRKLPITPPVGRVKWGLQKEASL</sequence>
<reference evidence="3" key="2">
    <citation type="submission" date="2015-01" db="EMBL/GenBank/DDBJ databases">
        <title>Evolutionary Origins and Diversification of the Mycorrhizal Mutualists.</title>
        <authorList>
            <consortium name="DOE Joint Genome Institute"/>
            <consortium name="Mycorrhizal Genomics Consortium"/>
            <person name="Kohler A."/>
            <person name="Kuo A."/>
            <person name="Nagy L.G."/>
            <person name="Floudas D."/>
            <person name="Copeland A."/>
            <person name="Barry K.W."/>
            <person name="Cichocki N."/>
            <person name="Veneault-Fourrey C."/>
            <person name="LaButti K."/>
            <person name="Lindquist E.A."/>
            <person name="Lipzen A."/>
            <person name="Lundell T."/>
            <person name="Morin E."/>
            <person name="Murat C."/>
            <person name="Riley R."/>
            <person name="Ohm R."/>
            <person name="Sun H."/>
            <person name="Tunlid A."/>
            <person name="Henrissat B."/>
            <person name="Grigoriev I.V."/>
            <person name="Hibbett D.S."/>
            <person name="Martin F."/>
        </authorList>
    </citation>
    <scope>NUCLEOTIDE SEQUENCE [LARGE SCALE GENOMIC DNA]</scope>
    <source>
        <strain evidence="3">MAFF 305830</strain>
    </source>
</reference>
<gene>
    <name evidence="2" type="ORF">M408DRAFT_325580</name>
</gene>
<name>A0A0C2XYX2_SERVB</name>
<reference evidence="2 3" key="1">
    <citation type="submission" date="2014-04" db="EMBL/GenBank/DDBJ databases">
        <authorList>
            <consortium name="DOE Joint Genome Institute"/>
            <person name="Kuo A."/>
            <person name="Zuccaro A."/>
            <person name="Kohler A."/>
            <person name="Nagy L.G."/>
            <person name="Floudas D."/>
            <person name="Copeland A."/>
            <person name="Barry K.W."/>
            <person name="Cichocki N."/>
            <person name="Veneault-Fourrey C."/>
            <person name="LaButti K."/>
            <person name="Lindquist E.A."/>
            <person name="Lipzen A."/>
            <person name="Lundell T."/>
            <person name="Morin E."/>
            <person name="Murat C."/>
            <person name="Sun H."/>
            <person name="Tunlid A."/>
            <person name="Henrissat B."/>
            <person name="Grigoriev I.V."/>
            <person name="Hibbett D.S."/>
            <person name="Martin F."/>
            <person name="Nordberg H.P."/>
            <person name="Cantor M.N."/>
            <person name="Hua S.X."/>
        </authorList>
    </citation>
    <scope>NUCLEOTIDE SEQUENCE [LARGE SCALE GENOMIC DNA]</scope>
    <source>
        <strain evidence="2 3">MAFF 305830</strain>
    </source>
</reference>
<keyword evidence="3" id="KW-1185">Reference proteome</keyword>
<proteinExistence type="predicted"/>
<organism evidence="2 3">
    <name type="scientific">Serendipita vermifera MAFF 305830</name>
    <dbReference type="NCBI Taxonomy" id="933852"/>
    <lineage>
        <taxon>Eukaryota</taxon>
        <taxon>Fungi</taxon>
        <taxon>Dikarya</taxon>
        <taxon>Basidiomycota</taxon>
        <taxon>Agaricomycotina</taxon>
        <taxon>Agaricomycetes</taxon>
        <taxon>Sebacinales</taxon>
        <taxon>Serendipitaceae</taxon>
        <taxon>Serendipita</taxon>
    </lineage>
</organism>
<dbReference type="OrthoDB" id="2587968at2759"/>
<evidence type="ECO:0000313" key="2">
    <source>
        <dbReference type="EMBL" id="KIM34052.1"/>
    </source>
</evidence>
<protein>
    <submittedName>
        <fullName evidence="2">Uncharacterized protein</fullName>
    </submittedName>
</protein>
<feature type="region of interest" description="Disordered" evidence="1">
    <location>
        <begin position="485"/>
        <end position="513"/>
    </location>
</feature>
<evidence type="ECO:0000256" key="1">
    <source>
        <dbReference type="SAM" id="MobiDB-lite"/>
    </source>
</evidence>
<feature type="region of interest" description="Disordered" evidence="1">
    <location>
        <begin position="377"/>
        <end position="436"/>
    </location>
</feature>
<dbReference type="Proteomes" id="UP000054097">
    <property type="component" value="Unassembled WGS sequence"/>
</dbReference>
<evidence type="ECO:0000313" key="3">
    <source>
        <dbReference type="Proteomes" id="UP000054097"/>
    </source>
</evidence>
<feature type="region of interest" description="Disordered" evidence="1">
    <location>
        <begin position="176"/>
        <end position="216"/>
    </location>
</feature>